<proteinExistence type="predicted"/>
<sequence>MSAALRTFFMIVGTSGAVLAGLFWPPQYIRAEQKVSLIPDRAGLSTTELMCQKLNGSNQALKGLVSADFELLLHGARDLHDVSEQPGWGVAEADPAYRHFHVEFRRLSLKLVRMSESKNLEGAAYTFQNMTGTCIACHQHVRDVVKLGDAGESTDE</sequence>
<organism evidence="1 2">
    <name type="scientific">Symmachiella macrocystis</name>
    <dbReference type="NCBI Taxonomy" id="2527985"/>
    <lineage>
        <taxon>Bacteria</taxon>
        <taxon>Pseudomonadati</taxon>
        <taxon>Planctomycetota</taxon>
        <taxon>Planctomycetia</taxon>
        <taxon>Planctomycetales</taxon>
        <taxon>Planctomycetaceae</taxon>
        <taxon>Symmachiella</taxon>
    </lineage>
</organism>
<keyword evidence="2" id="KW-1185">Reference proteome</keyword>
<reference evidence="1 2" key="1">
    <citation type="submission" date="2019-02" db="EMBL/GenBank/DDBJ databases">
        <title>Deep-cultivation of Planctomycetes and their phenomic and genomic characterization uncovers novel biology.</title>
        <authorList>
            <person name="Wiegand S."/>
            <person name="Jogler M."/>
            <person name="Boedeker C."/>
            <person name="Pinto D."/>
            <person name="Vollmers J."/>
            <person name="Rivas-Marin E."/>
            <person name="Kohn T."/>
            <person name="Peeters S.H."/>
            <person name="Heuer A."/>
            <person name="Rast P."/>
            <person name="Oberbeckmann S."/>
            <person name="Bunk B."/>
            <person name="Jeske O."/>
            <person name="Meyerdierks A."/>
            <person name="Storesund J.E."/>
            <person name="Kallscheuer N."/>
            <person name="Luecker S."/>
            <person name="Lage O.M."/>
            <person name="Pohl T."/>
            <person name="Merkel B.J."/>
            <person name="Hornburger P."/>
            <person name="Mueller R.-W."/>
            <person name="Bruemmer F."/>
            <person name="Labrenz M."/>
            <person name="Spormann A.M."/>
            <person name="Op Den Camp H."/>
            <person name="Overmann J."/>
            <person name="Amann R."/>
            <person name="Jetten M.S.M."/>
            <person name="Mascher T."/>
            <person name="Medema M.H."/>
            <person name="Devos D.P."/>
            <person name="Kaster A.-K."/>
            <person name="Ovreas L."/>
            <person name="Rohde M."/>
            <person name="Galperin M.Y."/>
            <person name="Jogler C."/>
        </authorList>
    </citation>
    <scope>NUCLEOTIDE SEQUENCE [LARGE SCALE GENOMIC DNA]</scope>
    <source>
        <strain evidence="1 2">CA54</strain>
    </source>
</reference>
<evidence type="ECO:0000313" key="2">
    <source>
        <dbReference type="Proteomes" id="UP000320735"/>
    </source>
</evidence>
<dbReference type="GO" id="GO:0009055">
    <property type="term" value="F:electron transfer activity"/>
    <property type="evidence" value="ECO:0007669"/>
    <property type="project" value="InterPro"/>
</dbReference>
<evidence type="ECO:0000313" key="1">
    <source>
        <dbReference type="EMBL" id="TWU05147.1"/>
    </source>
</evidence>
<dbReference type="InterPro" id="IPR010980">
    <property type="entry name" value="Cyt_c/b562"/>
</dbReference>
<dbReference type="AlphaFoldDB" id="A0A5C6B047"/>
<name>A0A5C6B047_9PLAN</name>
<gene>
    <name evidence="1" type="ORF">CA54_58350</name>
</gene>
<accession>A0A5C6B047</accession>
<comment type="caution">
    <text evidence="1">The sequence shown here is derived from an EMBL/GenBank/DDBJ whole genome shotgun (WGS) entry which is preliminary data.</text>
</comment>
<dbReference type="GO" id="GO:0022900">
    <property type="term" value="P:electron transport chain"/>
    <property type="evidence" value="ECO:0007669"/>
    <property type="project" value="InterPro"/>
</dbReference>
<dbReference type="Proteomes" id="UP000320735">
    <property type="component" value="Unassembled WGS sequence"/>
</dbReference>
<evidence type="ECO:0008006" key="3">
    <source>
        <dbReference type="Google" id="ProtNLM"/>
    </source>
</evidence>
<dbReference type="GO" id="GO:0005506">
    <property type="term" value="F:iron ion binding"/>
    <property type="evidence" value="ECO:0007669"/>
    <property type="project" value="InterPro"/>
</dbReference>
<protein>
    <recommendedName>
        <fullName evidence="3">Cytochrome C</fullName>
    </recommendedName>
</protein>
<dbReference type="GO" id="GO:0020037">
    <property type="term" value="F:heme binding"/>
    <property type="evidence" value="ECO:0007669"/>
    <property type="project" value="InterPro"/>
</dbReference>
<dbReference type="EMBL" id="SJPP01000004">
    <property type="protein sequence ID" value="TWU05147.1"/>
    <property type="molecule type" value="Genomic_DNA"/>
</dbReference>
<dbReference type="SUPFAM" id="SSF47175">
    <property type="entry name" value="Cytochromes"/>
    <property type="match status" value="1"/>
</dbReference>